<dbReference type="Proteomes" id="UP000094622">
    <property type="component" value="Unassembled WGS sequence"/>
</dbReference>
<evidence type="ECO:0000313" key="2">
    <source>
        <dbReference type="EMBL" id="ODN69963.1"/>
    </source>
</evidence>
<proteinExistence type="inferred from homology"/>
<organism evidence="2 3">
    <name type="scientific">Methylobrevis pamukkalensis</name>
    <dbReference type="NCBI Taxonomy" id="1439726"/>
    <lineage>
        <taxon>Bacteria</taxon>
        <taxon>Pseudomonadati</taxon>
        <taxon>Pseudomonadota</taxon>
        <taxon>Alphaproteobacteria</taxon>
        <taxon>Hyphomicrobiales</taxon>
        <taxon>Pleomorphomonadaceae</taxon>
        <taxon>Methylobrevis</taxon>
    </lineage>
</organism>
<keyword evidence="3" id="KW-1185">Reference proteome</keyword>
<dbReference type="InterPro" id="IPR000600">
    <property type="entry name" value="ROK"/>
</dbReference>
<evidence type="ECO:0008006" key="4">
    <source>
        <dbReference type="Google" id="ProtNLM"/>
    </source>
</evidence>
<comment type="similarity">
    <text evidence="1">Belongs to the ROK (NagC/XylR) family.</text>
</comment>
<sequence length="124" mass="12786">MPATSTPCSCWTPRHVLGIGLANLLHLYAPKRIVVGGGLGSALDLMATRITATIEREAMPAYCATPVVPAALGARAGVVGAASLVFEAAHARTDLRQAMIPSSARMARLSGKITVSSHPSSIPK</sequence>
<dbReference type="PANTHER" id="PTHR18964">
    <property type="entry name" value="ROK (REPRESSOR, ORF, KINASE) FAMILY"/>
    <property type="match status" value="1"/>
</dbReference>
<dbReference type="PANTHER" id="PTHR18964:SF149">
    <property type="entry name" value="BIFUNCTIONAL UDP-N-ACETYLGLUCOSAMINE 2-EPIMERASE_N-ACETYLMANNOSAMINE KINASE"/>
    <property type="match status" value="1"/>
</dbReference>
<dbReference type="SUPFAM" id="SSF53067">
    <property type="entry name" value="Actin-like ATPase domain"/>
    <property type="match status" value="1"/>
</dbReference>
<gene>
    <name evidence="2" type="ORF">A6302_02736</name>
</gene>
<dbReference type="RefSeq" id="WP_342586263.1">
    <property type="nucleotide sequence ID" value="NZ_MCRJ01000067.1"/>
</dbReference>
<comment type="caution">
    <text evidence="2">The sequence shown here is derived from an EMBL/GenBank/DDBJ whole genome shotgun (WGS) entry which is preliminary data.</text>
</comment>
<dbReference type="CDD" id="cd23763">
    <property type="entry name" value="ASKHA_ATPase_ROK"/>
    <property type="match status" value="1"/>
</dbReference>
<dbReference type="Pfam" id="PF00480">
    <property type="entry name" value="ROK"/>
    <property type="match status" value="1"/>
</dbReference>
<name>A0A1E3H0V7_9HYPH</name>
<dbReference type="EMBL" id="MCRJ01000067">
    <property type="protein sequence ID" value="ODN69963.1"/>
    <property type="molecule type" value="Genomic_DNA"/>
</dbReference>
<reference evidence="2 3" key="1">
    <citation type="submission" date="2016-07" db="EMBL/GenBank/DDBJ databases">
        <title>Draft Genome Sequence of Methylobrevis pamukkalensis PK2.</title>
        <authorList>
            <person name="Vasilenko O.V."/>
            <person name="Doronina N.V."/>
            <person name="Shmareva M.N."/>
            <person name="Tarlachkov S.V."/>
            <person name="Mustakhimov I."/>
            <person name="Trotsenko Y.A."/>
        </authorList>
    </citation>
    <scope>NUCLEOTIDE SEQUENCE [LARGE SCALE GENOMIC DNA]</scope>
    <source>
        <strain evidence="2 3">PK2</strain>
    </source>
</reference>
<dbReference type="InterPro" id="IPR043129">
    <property type="entry name" value="ATPase_NBD"/>
</dbReference>
<accession>A0A1E3H0V7</accession>
<evidence type="ECO:0000313" key="3">
    <source>
        <dbReference type="Proteomes" id="UP000094622"/>
    </source>
</evidence>
<dbReference type="Gene3D" id="3.30.420.40">
    <property type="match status" value="1"/>
</dbReference>
<evidence type="ECO:0000256" key="1">
    <source>
        <dbReference type="ARBA" id="ARBA00006479"/>
    </source>
</evidence>
<protein>
    <recommendedName>
        <fullName evidence="4">ROK family protein</fullName>
    </recommendedName>
</protein>
<dbReference type="AlphaFoldDB" id="A0A1E3H0V7"/>